<feature type="compositionally biased region" description="Basic and acidic residues" evidence="4">
    <location>
        <begin position="548"/>
        <end position="558"/>
    </location>
</feature>
<feature type="compositionally biased region" description="Acidic residues" evidence="4">
    <location>
        <begin position="1368"/>
        <end position="1382"/>
    </location>
</feature>
<feature type="compositionally biased region" description="Basic and acidic residues" evidence="4">
    <location>
        <begin position="834"/>
        <end position="871"/>
    </location>
</feature>
<feature type="compositionally biased region" description="Acidic residues" evidence="4">
    <location>
        <begin position="740"/>
        <end position="757"/>
    </location>
</feature>
<feature type="compositionally biased region" description="Acidic residues" evidence="4">
    <location>
        <begin position="769"/>
        <end position="787"/>
    </location>
</feature>
<dbReference type="PROSITE" id="PS50005">
    <property type="entry name" value="TPR"/>
    <property type="match status" value="8"/>
</dbReference>
<feature type="compositionally biased region" description="Low complexity" evidence="4">
    <location>
        <begin position="396"/>
        <end position="409"/>
    </location>
</feature>
<feature type="compositionally biased region" description="Basic and acidic residues" evidence="4">
    <location>
        <begin position="1281"/>
        <end position="1340"/>
    </location>
</feature>
<dbReference type="InterPro" id="IPR011990">
    <property type="entry name" value="TPR-like_helical_dom_sf"/>
</dbReference>
<feature type="region of interest" description="Disordered" evidence="4">
    <location>
        <begin position="390"/>
        <end position="409"/>
    </location>
</feature>
<accession>A0AAV8US94</accession>
<gene>
    <name evidence="5" type="ORF">NDN08_000669</name>
</gene>
<feature type="compositionally biased region" description="Basic and acidic residues" evidence="4">
    <location>
        <begin position="1045"/>
        <end position="1067"/>
    </location>
</feature>
<evidence type="ECO:0008006" key="7">
    <source>
        <dbReference type="Google" id="ProtNLM"/>
    </source>
</evidence>
<dbReference type="Pfam" id="PF14559">
    <property type="entry name" value="TPR_19"/>
    <property type="match status" value="2"/>
</dbReference>
<feature type="compositionally biased region" description="Basic and acidic residues" evidence="4">
    <location>
        <begin position="1229"/>
        <end position="1245"/>
    </location>
</feature>
<proteinExistence type="predicted"/>
<name>A0AAV8US94_9RHOD</name>
<feature type="region of interest" description="Disordered" evidence="4">
    <location>
        <begin position="531"/>
        <end position="666"/>
    </location>
</feature>
<dbReference type="Gene3D" id="1.25.40.10">
    <property type="entry name" value="Tetratricopeptide repeat domain"/>
    <property type="match status" value="2"/>
</dbReference>
<feature type="compositionally biased region" description="Acidic residues" evidence="4">
    <location>
        <begin position="802"/>
        <end position="833"/>
    </location>
</feature>
<feature type="compositionally biased region" description="Acidic residues" evidence="4">
    <location>
        <begin position="623"/>
        <end position="641"/>
    </location>
</feature>
<dbReference type="SMART" id="SM00028">
    <property type="entry name" value="TPR"/>
    <property type="match status" value="10"/>
</dbReference>
<feature type="compositionally biased region" description="Basic and acidic residues" evidence="4">
    <location>
        <begin position="589"/>
        <end position="620"/>
    </location>
</feature>
<dbReference type="PANTHER" id="PTHR14017">
    <property type="entry name" value="LYSINE-SPECIFIC DEMETHYLASE"/>
    <property type="match status" value="1"/>
</dbReference>
<evidence type="ECO:0000313" key="5">
    <source>
        <dbReference type="EMBL" id="KAJ8904142.1"/>
    </source>
</evidence>
<feature type="compositionally biased region" description="Polar residues" evidence="4">
    <location>
        <begin position="457"/>
        <end position="468"/>
    </location>
</feature>
<feature type="repeat" description="TPR" evidence="3">
    <location>
        <begin position="279"/>
        <end position="312"/>
    </location>
</feature>
<evidence type="ECO:0000313" key="6">
    <source>
        <dbReference type="Proteomes" id="UP001157974"/>
    </source>
</evidence>
<feature type="compositionally biased region" description="Basic and acidic residues" evidence="4">
    <location>
        <begin position="1178"/>
        <end position="1187"/>
    </location>
</feature>
<feature type="compositionally biased region" description="Acidic residues" evidence="4">
    <location>
        <begin position="1068"/>
        <end position="1124"/>
    </location>
</feature>
<feature type="repeat" description="TPR" evidence="3">
    <location>
        <begin position="101"/>
        <end position="134"/>
    </location>
</feature>
<feature type="compositionally biased region" description="Acidic residues" evidence="4">
    <location>
        <begin position="941"/>
        <end position="953"/>
    </location>
</feature>
<dbReference type="InterPro" id="IPR019734">
    <property type="entry name" value="TPR_rpt"/>
</dbReference>
<dbReference type="GO" id="GO:0005634">
    <property type="term" value="C:nucleus"/>
    <property type="evidence" value="ECO:0007669"/>
    <property type="project" value="UniProtKB-SubCell"/>
</dbReference>
<dbReference type="Pfam" id="PF13431">
    <property type="entry name" value="TPR_17"/>
    <property type="match status" value="1"/>
</dbReference>
<feature type="repeat" description="TPR" evidence="3">
    <location>
        <begin position="65"/>
        <end position="98"/>
    </location>
</feature>
<dbReference type="Proteomes" id="UP001157974">
    <property type="component" value="Unassembled WGS sequence"/>
</dbReference>
<feature type="repeat" description="TPR" evidence="3">
    <location>
        <begin position="177"/>
        <end position="210"/>
    </location>
</feature>
<feature type="repeat" description="TPR" evidence="3">
    <location>
        <begin position="313"/>
        <end position="346"/>
    </location>
</feature>
<dbReference type="EMBL" id="JAMWBK010000006">
    <property type="protein sequence ID" value="KAJ8904142.1"/>
    <property type="molecule type" value="Genomic_DNA"/>
</dbReference>
<evidence type="ECO:0000256" key="1">
    <source>
        <dbReference type="ARBA" id="ARBA00004123"/>
    </source>
</evidence>
<dbReference type="SUPFAM" id="SSF48452">
    <property type="entry name" value="TPR-like"/>
    <property type="match status" value="1"/>
</dbReference>
<evidence type="ECO:0000256" key="2">
    <source>
        <dbReference type="ARBA" id="ARBA00023242"/>
    </source>
</evidence>
<comment type="caution">
    <text evidence="5">The sequence shown here is derived from an EMBL/GenBank/DDBJ whole genome shotgun (WGS) entry which is preliminary data.</text>
</comment>
<feature type="compositionally biased region" description="Acidic residues" evidence="4">
    <location>
        <begin position="964"/>
        <end position="973"/>
    </location>
</feature>
<feature type="repeat" description="TPR" evidence="3">
    <location>
        <begin position="31"/>
        <end position="64"/>
    </location>
</feature>
<evidence type="ECO:0000256" key="3">
    <source>
        <dbReference type="PROSITE-ProRule" id="PRU00339"/>
    </source>
</evidence>
<keyword evidence="2" id="KW-0539">Nucleus</keyword>
<feature type="repeat" description="TPR" evidence="3">
    <location>
        <begin position="245"/>
        <end position="278"/>
    </location>
</feature>
<feature type="repeat" description="TPR" evidence="3">
    <location>
        <begin position="211"/>
        <end position="244"/>
    </location>
</feature>
<keyword evidence="3" id="KW-0802">TPR repeat</keyword>
<organism evidence="5 6">
    <name type="scientific">Rhodosorus marinus</name>
    <dbReference type="NCBI Taxonomy" id="101924"/>
    <lineage>
        <taxon>Eukaryota</taxon>
        <taxon>Rhodophyta</taxon>
        <taxon>Stylonematophyceae</taxon>
        <taxon>Stylonematales</taxon>
        <taxon>Stylonemataceae</taxon>
        <taxon>Rhodosorus</taxon>
    </lineage>
</organism>
<keyword evidence="6" id="KW-1185">Reference proteome</keyword>
<dbReference type="InterPro" id="IPR051630">
    <property type="entry name" value="Corepressor-Demethylase"/>
</dbReference>
<protein>
    <recommendedName>
        <fullName evidence="7">UDP-N-acetylglucosamine--peptide N-acetylglucosaminyltransferase SPINDLY</fullName>
    </recommendedName>
</protein>
<feature type="compositionally biased region" description="Acidic residues" evidence="4">
    <location>
        <begin position="1341"/>
        <end position="1360"/>
    </location>
</feature>
<dbReference type="SUPFAM" id="SSF81901">
    <property type="entry name" value="HCP-like"/>
    <property type="match status" value="1"/>
</dbReference>
<feature type="compositionally biased region" description="Basic and acidic residues" evidence="4">
    <location>
        <begin position="1001"/>
        <end position="1014"/>
    </location>
</feature>
<comment type="subcellular location">
    <subcellularLocation>
        <location evidence="1">Nucleus</location>
    </subcellularLocation>
</comment>
<feature type="compositionally biased region" description="Low complexity" evidence="4">
    <location>
        <begin position="1034"/>
        <end position="1044"/>
    </location>
</feature>
<feature type="compositionally biased region" description="Low complexity" evidence="4">
    <location>
        <begin position="918"/>
        <end position="928"/>
    </location>
</feature>
<evidence type="ECO:0000256" key="4">
    <source>
        <dbReference type="SAM" id="MobiDB-lite"/>
    </source>
</evidence>
<feature type="compositionally biased region" description="Acidic residues" evidence="4">
    <location>
        <begin position="1160"/>
        <end position="1177"/>
    </location>
</feature>
<feature type="compositionally biased region" description="Basic and acidic residues" evidence="4">
    <location>
        <begin position="880"/>
        <end position="911"/>
    </location>
</feature>
<feature type="region of interest" description="Disordered" evidence="4">
    <location>
        <begin position="441"/>
        <end position="472"/>
    </location>
</feature>
<feature type="region of interest" description="Disordered" evidence="4">
    <location>
        <begin position="702"/>
        <end position="1382"/>
    </location>
</feature>
<feature type="compositionally biased region" description="Basic and acidic residues" evidence="4">
    <location>
        <begin position="642"/>
        <end position="652"/>
    </location>
</feature>
<sequence length="1382" mass="150570">MRIGALRLALDDKDGALEAYETVLGYSPSNVVAMTQAGALLVKREQYARAAPYLTQAIQADPKYGEAWGVLAHCYVMTHELDNAYEAYKNALNLLSNPRDPNLWYGIGLLYDRYGSLDYALEALLAVLAIAPDFDRVDEVCFCIGIIFKERKEYDKALEYFNHVSKAESPSPPLTRLDALFQIGHVNELKGDVNLAMETYKMVLQENPRHVKTLQRLGWLSLMRNDNEEAYRLLQRASEIDPNDGQSWYLLGRVYAALKQFLPAYNSYQEAVHRDPGNPTYWCSIGVLYYNRAQYKDAMTAYTRAILLDPNLSEVWFDLGTLYEACDQPKDAIEAYRTALDAAPENAQIRARLQKLEHALAGQDSGKPADTARHVELQPLRRSGIESLATANPPNLARGSPLAAGAPAPLLTDTQAGHAVLSPSNFWGGAETGKQEGVAEVREAGTAPTAAEEDAKSSSAMKPHTASSGALEAAHRRLKHGNELAKSAGLSGLKLLQNPPAEGVETSGSALGTTLPPLSVAVGRSAPAKLPKVLSPADEAGSKKRGRNLAEVESRGEGETTGDAVTGRNVDTGPEPKKQLLGAHASGVVKDDHGAGQDVKEKDTPAVDAKDTASETKGVGEDAVTESEGDEDSAEPNDEETDLAKDEEKKAVALENSQGLEPMKERDSLAALAGDKVSLPRIGEAIGASAQLKPLRSLVGHRNEVEEPAKQLRPLADLGKTGTKLPSIGETLDQAKTMDVDTDYSEDDEESEAEDEPETAKIAAMDASKEEEDEKAEKVEAEEEEEVDKIRPVKTSFKPGEDGEEDGMETEDDEDEQEDDENEEGDSADDEPEHDPKEVTKKQKEAKPEGLEDTKKTAEAEVKASETRAVESDEAEPSDDSGKSEKAHVEAKRSIASEAKDEENAAGKSEESEQVTPEAPRAGAAETAETTKEKKNSAAEVQEDESQDEEAAAEEQAPPNDAVDSSEGDEEQPNTDSVEVAKSKEVEGDGVTMDAEATEGPAEKTEKEGADSTKESIPLESATQEGDPGKNVPEQAAEIETQAAEEQKIAAHDVADTAKYRKKKEAEDQSEEEEGEDEEEEEEEGEGEDEEEEEDEDEDRYEEEEEEEYQQGEDEDEEDDDEDMMDIRKLSDRKRRREPVTSPREARREKRGRKPVVESDVGDEEASEEDGQEDDAAKEEVKSKDEPSIDDDGESNNESKSRTGMVDEEEQVPTPEKSVASSSPPQAKQGKETEVGGGQKLKEAEEKEDEEQPPSYEDVGKDKVEGEQEANDAIDEDEGSKEDAESKGDTESKDDAESKDAVGEDEHGASEKVEGRTDDTRRGAEESSAPDVDKDGKKDAETDDPPEDDDKNEDDDDWNEGENRSEEADSEEGETEDGEITD</sequence>
<feature type="compositionally biased region" description="Acidic residues" evidence="4">
    <location>
        <begin position="1267"/>
        <end position="1280"/>
    </location>
</feature>
<reference evidence="5 6" key="1">
    <citation type="journal article" date="2023" name="Nat. Commun.">
        <title>Origin of minicircular mitochondrial genomes in red algae.</title>
        <authorList>
            <person name="Lee Y."/>
            <person name="Cho C.H."/>
            <person name="Lee Y.M."/>
            <person name="Park S.I."/>
            <person name="Yang J.H."/>
            <person name="West J.A."/>
            <person name="Bhattacharya D."/>
            <person name="Yoon H.S."/>
        </authorList>
    </citation>
    <scope>NUCLEOTIDE SEQUENCE [LARGE SCALE GENOMIC DNA]</scope>
    <source>
        <strain evidence="5 6">CCMP1338</strain>
        <tissue evidence="5">Whole cell</tissue>
    </source>
</reference>